<dbReference type="GO" id="GO:0003677">
    <property type="term" value="F:DNA binding"/>
    <property type="evidence" value="ECO:0007669"/>
    <property type="project" value="InterPro"/>
</dbReference>
<dbReference type="PANTHER" id="PTHR23022">
    <property type="entry name" value="TRANSPOSABLE ELEMENT-RELATED"/>
    <property type="match status" value="1"/>
</dbReference>
<evidence type="ECO:0000256" key="1">
    <source>
        <dbReference type="ARBA" id="ARBA00004123"/>
    </source>
</evidence>
<dbReference type="Gene3D" id="3.30.420.10">
    <property type="entry name" value="Ribonuclease H-like superfamily/Ribonuclease H"/>
    <property type="match status" value="1"/>
</dbReference>
<dbReference type="InterPro" id="IPR009057">
    <property type="entry name" value="Homeodomain-like_sf"/>
</dbReference>
<feature type="domain" description="Transposase IS30-like HTH" evidence="4">
    <location>
        <begin position="9"/>
        <end position="46"/>
    </location>
</feature>
<reference evidence="5" key="1">
    <citation type="journal article" date="2014" name="BMC Genomics">
        <title>Characterizing the developmental transcriptome of the oriental fruit fly, Bactrocera dorsalis (Diptera: Tephritidae) through comparative genomic analysis with Drosophila melanogaster utilizing modENCODE datasets.</title>
        <authorList>
            <person name="Geib S.M."/>
            <person name="Calla B."/>
            <person name="Hall B."/>
            <person name="Hou S."/>
            <person name="Manoukis N.C."/>
        </authorList>
    </citation>
    <scope>NUCLEOTIDE SEQUENCE</scope>
    <source>
        <strain evidence="5">Punador</strain>
    </source>
</reference>
<comment type="subcellular location">
    <subcellularLocation>
        <location evidence="1">Nucleus</location>
    </subcellularLocation>
</comment>
<accession>A0A034VZC4</accession>
<organism evidence="5">
    <name type="scientific">Bactrocera dorsalis</name>
    <name type="common">Oriental fruit fly</name>
    <name type="synonym">Dacus dorsalis</name>
    <dbReference type="NCBI Taxonomy" id="27457"/>
    <lineage>
        <taxon>Eukaryota</taxon>
        <taxon>Metazoa</taxon>
        <taxon>Ecdysozoa</taxon>
        <taxon>Arthropoda</taxon>
        <taxon>Hexapoda</taxon>
        <taxon>Insecta</taxon>
        <taxon>Pterygota</taxon>
        <taxon>Neoptera</taxon>
        <taxon>Endopterygota</taxon>
        <taxon>Diptera</taxon>
        <taxon>Brachycera</taxon>
        <taxon>Muscomorpha</taxon>
        <taxon>Tephritoidea</taxon>
        <taxon>Tephritidae</taxon>
        <taxon>Bactrocera</taxon>
        <taxon>Bactrocera</taxon>
    </lineage>
</organism>
<feature type="domain" description="Transposase Tc1-like" evidence="2">
    <location>
        <begin position="71"/>
        <end position="140"/>
    </location>
</feature>
<dbReference type="Pfam" id="PF01498">
    <property type="entry name" value="HTH_Tnp_Tc3_2"/>
    <property type="match status" value="1"/>
</dbReference>
<dbReference type="NCBIfam" id="NF033545">
    <property type="entry name" value="transpos_IS630"/>
    <property type="match status" value="1"/>
</dbReference>
<dbReference type="PANTHER" id="PTHR23022:SF135">
    <property type="entry name" value="SI:DKEY-77F5.3"/>
    <property type="match status" value="1"/>
</dbReference>
<evidence type="ECO:0000259" key="4">
    <source>
        <dbReference type="Pfam" id="PF13936"/>
    </source>
</evidence>
<feature type="domain" description="Tc1-like transposase DDE" evidence="3">
    <location>
        <begin position="151"/>
        <end position="302"/>
    </location>
</feature>
<evidence type="ECO:0000313" key="5">
    <source>
        <dbReference type="EMBL" id="JAC47195.1"/>
    </source>
</evidence>
<dbReference type="InterPro" id="IPR036388">
    <property type="entry name" value="WH-like_DNA-bd_sf"/>
</dbReference>
<dbReference type="SUPFAM" id="SSF46689">
    <property type="entry name" value="Homeodomain-like"/>
    <property type="match status" value="1"/>
</dbReference>
<evidence type="ECO:0000259" key="2">
    <source>
        <dbReference type="Pfam" id="PF01498"/>
    </source>
</evidence>
<dbReference type="Gene3D" id="1.10.10.10">
    <property type="entry name" value="Winged helix-like DNA-binding domain superfamily/Winged helix DNA-binding domain"/>
    <property type="match status" value="1"/>
</dbReference>
<sequence length="342" mass="39642">MSSKQKETTISQRKIILHMHNQGKSYAEIGEMMDRSRFTIRNIIKRFKGASCLKSAERTGRPQVLSDREKQHIVRKVKKDPKISSTQIAAEVKNEFGKDIHAMTVRRVLHSAGYNSRVARKKPLISSRNQKKRLDYAKEYNTKPNTFWDQVLFSDESKYNIFRSDGRTSVWRKPNTEFEKQNLAPTVKYGGGGVMVWGCMAAAGVGELVFIEDIMDKTVYLNILKQNLKKSAQKLNLPSSFTFQQDNDPKHSAHIVRMWLTYNTAHVLPHPPQSPDLNPIEHLWEELERRVRKRAVCNKMELKQALLEEWHKITQQTTQKLVNSMPRRLEAVIKQNGLPTKY</sequence>
<dbReference type="InterPro" id="IPR025246">
    <property type="entry name" value="IS30-like_HTH"/>
</dbReference>
<dbReference type="InterPro" id="IPR047655">
    <property type="entry name" value="Transpos_IS630-like"/>
</dbReference>
<dbReference type="InterPro" id="IPR036397">
    <property type="entry name" value="RNaseH_sf"/>
</dbReference>
<evidence type="ECO:0000259" key="3">
    <source>
        <dbReference type="Pfam" id="PF13358"/>
    </source>
</evidence>
<dbReference type="InterPro" id="IPR052338">
    <property type="entry name" value="Transposase_5"/>
</dbReference>
<dbReference type="GO" id="GO:0005634">
    <property type="term" value="C:nucleus"/>
    <property type="evidence" value="ECO:0007669"/>
    <property type="project" value="UniProtKB-SubCell"/>
</dbReference>
<dbReference type="AlphaFoldDB" id="A0A034VZC4"/>
<dbReference type="GO" id="GO:0006313">
    <property type="term" value="P:DNA transposition"/>
    <property type="evidence" value="ECO:0007669"/>
    <property type="project" value="InterPro"/>
</dbReference>
<protein>
    <submittedName>
        <fullName evidence="5">Transposable element Tc1 transposase</fullName>
    </submittedName>
</protein>
<name>A0A034VZC4_BACDO</name>
<dbReference type="Pfam" id="PF13358">
    <property type="entry name" value="DDE_3"/>
    <property type="match status" value="1"/>
</dbReference>
<proteinExistence type="predicted"/>
<dbReference type="InterPro" id="IPR002492">
    <property type="entry name" value="Transposase_Tc1-like"/>
</dbReference>
<dbReference type="InterPro" id="IPR038717">
    <property type="entry name" value="Tc1-like_DDE_dom"/>
</dbReference>
<dbReference type="GO" id="GO:0015074">
    <property type="term" value="P:DNA integration"/>
    <property type="evidence" value="ECO:0007669"/>
    <property type="project" value="InterPro"/>
</dbReference>
<dbReference type="EMBL" id="GAKP01011757">
    <property type="protein sequence ID" value="JAC47195.1"/>
    <property type="molecule type" value="Transcribed_RNA"/>
</dbReference>
<dbReference type="Pfam" id="PF13936">
    <property type="entry name" value="HTH_38"/>
    <property type="match status" value="1"/>
</dbReference>
<gene>
    <name evidence="5" type="primary">TC1A</name>
</gene>